<organism evidence="3 4">
    <name type="scientific">Paracidovorax valerianellae</name>
    <dbReference type="NCBI Taxonomy" id="187868"/>
    <lineage>
        <taxon>Bacteria</taxon>
        <taxon>Pseudomonadati</taxon>
        <taxon>Pseudomonadota</taxon>
        <taxon>Betaproteobacteria</taxon>
        <taxon>Burkholderiales</taxon>
        <taxon>Comamonadaceae</taxon>
        <taxon>Paracidovorax</taxon>
    </lineage>
</organism>
<reference evidence="3 4" key="1">
    <citation type="submission" date="2016-10" db="EMBL/GenBank/DDBJ databases">
        <authorList>
            <person name="de Groot N.N."/>
        </authorList>
    </citation>
    <scope>NUCLEOTIDE SEQUENCE [LARGE SCALE GENOMIC DNA]</scope>
    <source>
        <strain evidence="3 4">DSM 16619</strain>
    </source>
</reference>
<evidence type="ECO:0000256" key="1">
    <source>
        <dbReference type="SAM" id="MobiDB-lite"/>
    </source>
</evidence>
<accession>A0A1G7FFS1</accession>
<evidence type="ECO:0000313" key="4">
    <source>
        <dbReference type="Proteomes" id="UP000198781"/>
    </source>
</evidence>
<feature type="region of interest" description="Disordered" evidence="1">
    <location>
        <begin position="139"/>
        <end position="168"/>
    </location>
</feature>
<evidence type="ECO:0000313" key="3">
    <source>
        <dbReference type="EMBL" id="SDE74727.1"/>
    </source>
</evidence>
<feature type="transmembrane region" description="Helical" evidence="2">
    <location>
        <begin position="71"/>
        <end position="91"/>
    </location>
</feature>
<keyword evidence="2" id="KW-0812">Transmembrane</keyword>
<name>A0A1G7FFS1_9BURK</name>
<sequence length="168" mass="18360">MKEAVDVVVLAEDPSDVSEGKTVSTGLSPSDHLTDIKQQYELAEIAAGLKAIEARLTRDEDLHALRKRYSLALFWLVVVWVVTVWVFLILQGIGKTARYPNWAFKLSDTVLIAYITSTTASILGLFGIAAYWLFGKPKAADTQGSKPAKPQKGKKADMGKVKSKPPAD</sequence>
<keyword evidence="4" id="KW-1185">Reference proteome</keyword>
<dbReference type="AlphaFoldDB" id="A0A1G7FFS1"/>
<feature type="compositionally biased region" description="Basic and acidic residues" evidence="1">
    <location>
        <begin position="154"/>
        <end position="168"/>
    </location>
</feature>
<keyword evidence="2" id="KW-1133">Transmembrane helix</keyword>
<protein>
    <submittedName>
        <fullName evidence="3">Uncharacterized protein</fullName>
    </submittedName>
</protein>
<keyword evidence="2" id="KW-0472">Membrane</keyword>
<dbReference type="OrthoDB" id="7017901at2"/>
<evidence type="ECO:0000256" key="2">
    <source>
        <dbReference type="SAM" id="Phobius"/>
    </source>
</evidence>
<gene>
    <name evidence="3" type="ORF">SAMN05192589_12918</name>
</gene>
<dbReference type="EMBL" id="FMZC01000029">
    <property type="protein sequence ID" value="SDE74727.1"/>
    <property type="molecule type" value="Genomic_DNA"/>
</dbReference>
<feature type="transmembrane region" description="Helical" evidence="2">
    <location>
        <begin position="111"/>
        <end position="134"/>
    </location>
</feature>
<dbReference type="RefSeq" id="WP_092746163.1">
    <property type="nucleotide sequence ID" value="NZ_FMZC01000029.1"/>
</dbReference>
<dbReference type="STRING" id="187868.SAMN05192589_12918"/>
<dbReference type="Proteomes" id="UP000198781">
    <property type="component" value="Unassembled WGS sequence"/>
</dbReference>
<proteinExistence type="predicted"/>